<organism evidence="2 3">
    <name type="scientific">Vreelandella subterranea</name>
    <dbReference type="NCBI Taxonomy" id="416874"/>
    <lineage>
        <taxon>Bacteria</taxon>
        <taxon>Pseudomonadati</taxon>
        <taxon>Pseudomonadota</taxon>
        <taxon>Gammaproteobacteria</taxon>
        <taxon>Oceanospirillales</taxon>
        <taxon>Halomonadaceae</taxon>
        <taxon>Vreelandella</taxon>
    </lineage>
</organism>
<name>A0A1H9W380_9GAMM</name>
<gene>
    <name evidence="2" type="ORF">SAMN04487958_11220</name>
</gene>
<dbReference type="STRING" id="416874.SAMN04487958_11220"/>
<reference evidence="3" key="1">
    <citation type="submission" date="2016-10" db="EMBL/GenBank/DDBJ databases">
        <authorList>
            <person name="Varghese N."/>
            <person name="Submissions S."/>
        </authorList>
    </citation>
    <scope>NUCLEOTIDE SEQUENCE [LARGE SCALE GENOMIC DNA]</scope>
    <source>
        <strain evidence="3">CGMCC 1.6495</strain>
    </source>
</reference>
<proteinExistence type="predicted"/>
<evidence type="ECO:0000313" key="2">
    <source>
        <dbReference type="EMBL" id="SES28137.1"/>
    </source>
</evidence>
<dbReference type="AlphaFoldDB" id="A0A1H9W380"/>
<evidence type="ECO:0000259" key="1">
    <source>
        <dbReference type="Pfam" id="PF14301"/>
    </source>
</evidence>
<accession>A0A1H9W380</accession>
<dbReference type="EMBL" id="FOGS01000012">
    <property type="protein sequence ID" value="SES28137.1"/>
    <property type="molecule type" value="Genomic_DNA"/>
</dbReference>
<evidence type="ECO:0000313" key="3">
    <source>
        <dbReference type="Proteomes" id="UP000198505"/>
    </source>
</evidence>
<feature type="domain" description="DUF4376" evidence="1">
    <location>
        <begin position="75"/>
        <end position="178"/>
    </location>
</feature>
<dbReference type="Proteomes" id="UP000198505">
    <property type="component" value="Unassembled WGS sequence"/>
</dbReference>
<sequence>MNYYYSPSTNAFYPLSLRPGYERSDNWPADAIQVTEEEFSMYGRRVPPHGMRRGSDDEGRPVWVPIPPPELADIAARKLASIESSRKAAESEGVEISGIRYAGDPGNRQAIREALENAQDKGIDTFKRWKDSDDQFHLDHPVADVWAALRAIAERRSELIDREGELAKQIDDALEAEDREALEAIEWSEG</sequence>
<keyword evidence="3" id="KW-1185">Reference proteome</keyword>
<protein>
    <recommendedName>
        <fullName evidence="1">DUF4376 domain-containing protein</fullName>
    </recommendedName>
</protein>
<dbReference type="Pfam" id="PF14301">
    <property type="entry name" value="DUF4376"/>
    <property type="match status" value="1"/>
</dbReference>
<dbReference type="InterPro" id="IPR025484">
    <property type="entry name" value="DUF4376"/>
</dbReference>